<evidence type="ECO:0000313" key="2">
    <source>
        <dbReference type="Proteomes" id="UP000317881"/>
    </source>
</evidence>
<comment type="caution">
    <text evidence="1">The sequence shown here is derived from an EMBL/GenBank/DDBJ whole genome shotgun (WGS) entry which is preliminary data.</text>
</comment>
<gene>
    <name evidence="1" type="ORF">SSP24_46520</name>
</gene>
<dbReference type="AlphaFoldDB" id="A0A4Y3VJG4"/>
<sequence>MLCALVSAQRCHCPWLRPLLCALVSAWRCDCPWLRGCTAWALGWLGRVRVAVVAGLAVGGGALACAGGVPLRPPVPRQRYDCPQLRRFLCALASAQRCDCPRLRWLLCALVSARRHDCPQQLRWL</sequence>
<proteinExistence type="predicted"/>
<evidence type="ECO:0000313" key="1">
    <source>
        <dbReference type="EMBL" id="GEC06997.1"/>
    </source>
</evidence>
<organism evidence="1 2">
    <name type="scientific">Streptomyces spinoverrucosus</name>
    <dbReference type="NCBI Taxonomy" id="284043"/>
    <lineage>
        <taxon>Bacteria</taxon>
        <taxon>Bacillati</taxon>
        <taxon>Actinomycetota</taxon>
        <taxon>Actinomycetes</taxon>
        <taxon>Kitasatosporales</taxon>
        <taxon>Streptomycetaceae</taxon>
        <taxon>Streptomyces</taxon>
    </lineage>
</organism>
<dbReference type="EMBL" id="BJND01000034">
    <property type="protein sequence ID" value="GEC06997.1"/>
    <property type="molecule type" value="Genomic_DNA"/>
</dbReference>
<dbReference type="Proteomes" id="UP000317881">
    <property type="component" value="Unassembled WGS sequence"/>
</dbReference>
<protein>
    <submittedName>
        <fullName evidence="1">Uncharacterized protein</fullName>
    </submittedName>
</protein>
<name>A0A4Y3VJG4_9ACTN</name>
<reference evidence="1 2" key="1">
    <citation type="submission" date="2019-06" db="EMBL/GenBank/DDBJ databases">
        <title>Whole genome shotgun sequence of Streptomyces spinoverrucosus NBRC 14228.</title>
        <authorList>
            <person name="Hosoyama A."/>
            <person name="Uohara A."/>
            <person name="Ohji S."/>
            <person name="Ichikawa N."/>
        </authorList>
    </citation>
    <scope>NUCLEOTIDE SEQUENCE [LARGE SCALE GENOMIC DNA]</scope>
    <source>
        <strain evidence="1 2">NBRC 14228</strain>
    </source>
</reference>
<accession>A0A4Y3VJG4</accession>
<keyword evidence="2" id="KW-1185">Reference proteome</keyword>